<dbReference type="EMBL" id="LS398110">
    <property type="protein sequence ID" value="SPP95170.1"/>
    <property type="molecule type" value="Genomic_DNA"/>
</dbReference>
<dbReference type="Proteomes" id="UP000246085">
    <property type="component" value="Chromosome BRAD3257"/>
</dbReference>
<sequence>MSPEAAAERRRRFFVSPVKHLATVHGVVFAVLSSTRAARRRELTAPLGEVGAFVPRAG</sequence>
<reference evidence="1 2" key="1">
    <citation type="submission" date="2018-03" db="EMBL/GenBank/DDBJ databases">
        <authorList>
            <person name="Gully D."/>
        </authorList>
    </citation>
    <scope>NUCLEOTIDE SEQUENCE [LARGE SCALE GENOMIC DNA]</scope>
    <source>
        <strain evidence="1">ORS3257</strain>
    </source>
</reference>
<organism evidence="1 2">
    <name type="scientific">Bradyrhizobium vignae</name>
    <dbReference type="NCBI Taxonomy" id="1549949"/>
    <lineage>
        <taxon>Bacteria</taxon>
        <taxon>Pseudomonadati</taxon>
        <taxon>Pseudomonadota</taxon>
        <taxon>Alphaproteobacteria</taxon>
        <taxon>Hyphomicrobiales</taxon>
        <taxon>Nitrobacteraceae</taxon>
        <taxon>Bradyrhizobium</taxon>
    </lineage>
</organism>
<proteinExistence type="predicted"/>
<evidence type="ECO:0000313" key="1">
    <source>
        <dbReference type="EMBL" id="SPP95170.1"/>
    </source>
</evidence>
<dbReference type="AlphaFoldDB" id="A0A2U3Q1A1"/>
<protein>
    <submittedName>
        <fullName evidence="1">Uncharacterized protein</fullName>
    </submittedName>
</protein>
<name>A0A2U3Q1A1_9BRAD</name>
<evidence type="ECO:0000313" key="2">
    <source>
        <dbReference type="Proteomes" id="UP000246085"/>
    </source>
</evidence>
<dbReference type="KEGG" id="bvz:BRAD3257_4165"/>
<accession>A0A2U3Q1A1</accession>
<gene>
    <name evidence="1" type="ORF">BRAD3257_4165</name>
</gene>